<dbReference type="InterPro" id="IPR016135">
    <property type="entry name" value="UBQ-conjugating_enzyme/RWD"/>
</dbReference>
<evidence type="ECO:0000256" key="2">
    <source>
        <dbReference type="ARBA" id="ARBA00022786"/>
    </source>
</evidence>
<dbReference type="CDD" id="cd23810">
    <property type="entry name" value="UBCc_BIRC6"/>
    <property type="match status" value="1"/>
</dbReference>
<dbReference type="PANTHER" id="PTHR46116">
    <property type="entry name" value="(E3-INDEPENDENT) E2 UBIQUITIN-CONJUGATING ENZYME"/>
    <property type="match status" value="1"/>
</dbReference>
<dbReference type="GeneID" id="71993685"/>
<dbReference type="InterPro" id="IPR015940">
    <property type="entry name" value="UBA"/>
</dbReference>
<evidence type="ECO:0000313" key="6">
    <source>
        <dbReference type="EMBL" id="UJO24479.1"/>
    </source>
</evidence>
<dbReference type="SUPFAM" id="SSF46934">
    <property type="entry name" value="UBA-like"/>
    <property type="match status" value="1"/>
</dbReference>
<protein>
    <submittedName>
        <fullName evidence="6">Ubiquitin-conjugating enzyme protein 17</fullName>
    </submittedName>
</protein>
<feature type="domain" description="UBA" evidence="4">
    <location>
        <begin position="80"/>
        <end position="121"/>
    </location>
</feature>
<dbReference type="SUPFAM" id="SSF54495">
    <property type="entry name" value="UBC-like"/>
    <property type="match status" value="1"/>
</dbReference>
<dbReference type="Proteomes" id="UP000756132">
    <property type="component" value="Chromosome 12"/>
</dbReference>
<dbReference type="InterPro" id="IPR009060">
    <property type="entry name" value="UBA-like_sf"/>
</dbReference>
<evidence type="ECO:0000259" key="4">
    <source>
        <dbReference type="PROSITE" id="PS50030"/>
    </source>
</evidence>
<organism evidence="6 7">
    <name type="scientific">Passalora fulva</name>
    <name type="common">Tomato leaf mold</name>
    <name type="synonym">Cladosporium fulvum</name>
    <dbReference type="NCBI Taxonomy" id="5499"/>
    <lineage>
        <taxon>Eukaryota</taxon>
        <taxon>Fungi</taxon>
        <taxon>Dikarya</taxon>
        <taxon>Ascomycota</taxon>
        <taxon>Pezizomycotina</taxon>
        <taxon>Dothideomycetes</taxon>
        <taxon>Dothideomycetidae</taxon>
        <taxon>Mycosphaerellales</taxon>
        <taxon>Mycosphaerellaceae</taxon>
        <taxon>Fulvia</taxon>
    </lineage>
</organism>
<dbReference type="Gene3D" id="1.10.8.10">
    <property type="entry name" value="DNA helicase RuvA subunit, C-terminal domain"/>
    <property type="match status" value="1"/>
</dbReference>
<evidence type="ECO:0000259" key="5">
    <source>
        <dbReference type="PROSITE" id="PS50127"/>
    </source>
</evidence>
<keyword evidence="1" id="KW-0808">Transferase</keyword>
<dbReference type="GO" id="GO:0016740">
    <property type="term" value="F:transferase activity"/>
    <property type="evidence" value="ECO:0007669"/>
    <property type="project" value="UniProtKB-KW"/>
</dbReference>
<feature type="domain" description="UBC core" evidence="5">
    <location>
        <begin position="561"/>
        <end position="718"/>
    </location>
</feature>
<feature type="region of interest" description="Disordered" evidence="3">
    <location>
        <begin position="48"/>
        <end position="72"/>
    </location>
</feature>
<evidence type="ECO:0000256" key="3">
    <source>
        <dbReference type="SAM" id="MobiDB-lite"/>
    </source>
</evidence>
<dbReference type="EMBL" id="CP090174">
    <property type="protein sequence ID" value="UJO24479.1"/>
    <property type="molecule type" value="Genomic_DNA"/>
</dbReference>
<feature type="region of interest" description="Disordered" evidence="3">
    <location>
        <begin position="196"/>
        <end position="225"/>
    </location>
</feature>
<dbReference type="SMART" id="SM00212">
    <property type="entry name" value="UBCc"/>
    <property type="match status" value="1"/>
</dbReference>
<keyword evidence="7" id="KW-1185">Reference proteome</keyword>
<dbReference type="InterPro" id="IPR000608">
    <property type="entry name" value="UBC"/>
</dbReference>
<dbReference type="KEGG" id="ffu:CLAFUR5_13807"/>
<evidence type="ECO:0000256" key="1">
    <source>
        <dbReference type="ARBA" id="ARBA00022679"/>
    </source>
</evidence>
<feature type="compositionally biased region" description="Polar residues" evidence="3">
    <location>
        <begin position="56"/>
        <end position="72"/>
    </location>
</feature>
<reference evidence="6" key="2">
    <citation type="journal article" date="2022" name="Microb. Genom.">
        <title>A chromosome-scale genome assembly of the tomato pathogen Cladosporium fulvum reveals a compartmentalized genome architecture and the presence of a dispensable chromosome.</title>
        <authorList>
            <person name="Zaccaron A.Z."/>
            <person name="Chen L.H."/>
            <person name="Samaras A."/>
            <person name="Stergiopoulos I."/>
        </authorList>
    </citation>
    <scope>NUCLEOTIDE SEQUENCE</scope>
    <source>
        <strain evidence="6">Race5_Kim</strain>
    </source>
</reference>
<sequence length="783" mass="86955">MFMTVRATADSGRSGLTQPAGISCCLRHFTSMDREELRRKRRRLFEPGNFADIEDTSNNSATKMSSDTTDQLPSTAHSKILNHDHNLGILTNMGFDIKKAKKALKTAGGDIQQAIDRLFSKSSPTDASSDDDDPEPESRFPAPRTADNDDEALARQLQAEYDGRPAISGCRGSPKRVDSIHGDEAYARSLQAQYDGTATSGTEQQDHTERPSTRNAISPPDSELTPQPAVVQATVRSIAEAITGVKCHNCKKYVVKSESHVLEFSKYIQDSEGRLIAIPCQNCRNPHNDKRARLYMIWALLCDFDANSKQNKPDKRRSTKTAKRAAGNGVGYSGGYGYARQPASGKKMTQPSDDDDVMTAKMTNALRALLPTFDREDEFELDARQLQALFLCSSLLERAAGLLRNNDLEEVTTQKKLYDALARLLQTLAMHPLTSALVFGERVVRSSGASLLKISLGKASLTGGKEVDTVQPLSQCLQEFAVQCSMMLSHSTDPTESQLYQAFIDLRDFLQANGSSAKKAPTPAKNAWRKEYAVSEVPDEYILKNHILASKPQASSHVLPGRMKRIMQEISRLQTSLPDGIFVRYGSSRPDVMKVIIIGPQDTPYENGLFEFDLLCDNDFPTKPPQMQLRTTGNGSVRFNPNLYNCGKVCLSLLGTWEGEKWDAKQSTLLQVLVSIQAMIFCDFPWFNEPGRGNSDARNAQSVGYNKFLQPKTIQHAMISWLEDRHDIWSAIIEQHFHTNEKDIRATISKWTSETGGPTILLQQCLKDAVSKLSKGIPRGQYI</sequence>
<dbReference type="PANTHER" id="PTHR46116:SF39">
    <property type="entry name" value="BACULOVIRAL IAP REPEAT-CONTAINING PROTEIN 6"/>
    <property type="match status" value="1"/>
</dbReference>
<dbReference type="PROSITE" id="PS50030">
    <property type="entry name" value="UBA"/>
    <property type="match status" value="1"/>
</dbReference>
<dbReference type="RefSeq" id="XP_047768845.1">
    <property type="nucleotide sequence ID" value="XM_047912955.1"/>
</dbReference>
<gene>
    <name evidence="6" type="ORF">CLAFUR5_13807</name>
</gene>
<evidence type="ECO:0000313" key="7">
    <source>
        <dbReference type="Proteomes" id="UP000756132"/>
    </source>
</evidence>
<proteinExistence type="predicted"/>
<feature type="region of interest" description="Disordered" evidence="3">
    <location>
        <begin position="118"/>
        <end position="149"/>
    </location>
</feature>
<keyword evidence="2" id="KW-0833">Ubl conjugation pathway</keyword>
<name>A0A9Q8PKU0_PASFU</name>
<accession>A0A9Q8PKU0</accession>
<dbReference type="PROSITE" id="PS51257">
    <property type="entry name" value="PROKAR_LIPOPROTEIN"/>
    <property type="match status" value="1"/>
</dbReference>
<dbReference type="OrthoDB" id="47801at2759"/>
<dbReference type="Pfam" id="PF00179">
    <property type="entry name" value="UQ_con"/>
    <property type="match status" value="1"/>
</dbReference>
<dbReference type="PROSITE" id="PS50127">
    <property type="entry name" value="UBC_2"/>
    <property type="match status" value="1"/>
</dbReference>
<reference evidence="6" key="1">
    <citation type="submission" date="2021-12" db="EMBL/GenBank/DDBJ databases">
        <authorList>
            <person name="Zaccaron A."/>
            <person name="Stergiopoulos I."/>
        </authorList>
    </citation>
    <scope>NUCLEOTIDE SEQUENCE</scope>
    <source>
        <strain evidence="6">Race5_Kim</strain>
    </source>
</reference>
<dbReference type="AlphaFoldDB" id="A0A9Q8PKU0"/>
<dbReference type="Gene3D" id="3.10.110.10">
    <property type="entry name" value="Ubiquitin Conjugating Enzyme"/>
    <property type="match status" value="1"/>
</dbReference>